<gene>
    <name evidence="2" type="ORF">DF3PB_510009</name>
</gene>
<evidence type="ECO:0000313" key="2">
    <source>
        <dbReference type="EMBL" id="SUS07845.1"/>
    </source>
</evidence>
<evidence type="ECO:0000256" key="1">
    <source>
        <dbReference type="SAM" id="Phobius"/>
    </source>
</evidence>
<protein>
    <recommendedName>
        <fullName evidence="3">Integral membrane protein</fullName>
    </recommendedName>
</protein>
<name>A0A380THE0_9ZZZZ</name>
<reference evidence="2" key="1">
    <citation type="submission" date="2018-07" db="EMBL/GenBank/DDBJ databases">
        <authorList>
            <person name="Quirk P.G."/>
            <person name="Krulwich T.A."/>
        </authorList>
    </citation>
    <scope>NUCLEOTIDE SEQUENCE</scope>
</reference>
<feature type="transmembrane region" description="Helical" evidence="1">
    <location>
        <begin position="116"/>
        <end position="138"/>
    </location>
</feature>
<proteinExistence type="predicted"/>
<dbReference type="PANTHER" id="PTHR30238">
    <property type="entry name" value="MEMBRANE BOUND PREDICTED REDOX MODULATOR"/>
    <property type="match status" value="1"/>
</dbReference>
<keyword evidence="1" id="KW-0472">Membrane</keyword>
<dbReference type="Pfam" id="PF04332">
    <property type="entry name" value="DUF475"/>
    <property type="match status" value="1"/>
</dbReference>
<dbReference type="PANTHER" id="PTHR30238:SF4">
    <property type="entry name" value="SLL1022 PROTEIN"/>
    <property type="match status" value="1"/>
</dbReference>
<feature type="transmembrane region" description="Helical" evidence="1">
    <location>
        <begin position="280"/>
        <end position="304"/>
    </location>
</feature>
<feature type="transmembrane region" description="Helical" evidence="1">
    <location>
        <begin position="66"/>
        <end position="96"/>
    </location>
</feature>
<evidence type="ECO:0008006" key="3">
    <source>
        <dbReference type="Google" id="ProtNLM"/>
    </source>
</evidence>
<keyword evidence="1" id="KW-0812">Transmembrane</keyword>
<sequence>MIRMRTFALSILVTVVCLALAYLWQDWRGVYIAVVLGILEISLSFDNAVVNASVLDEMDPLWQTIFLTVGILIAVFGMRLIFPVAIVAGATGLGAAEVAHMALNHPEEYSRHLHESHTEVACFGGTFLLLVFLGFLIDNGKEVHWLGQIEALLARLGKLESAAVLCALVALIGLQSFLPEEERIRAVLAGLLGIMIFIAVDGIDAFFQTGGDGHGGVAKRSGVAGFLYLELLDASFSFDGVIGAFAITNDVVLIMLGLGIGAVFVRSFTVFMVRQGTLKAFVFLEHGAHYAIGLLAAVMLASPLMAIPEWISGGVGVLMIGLSLISSVRYNRLQRQASG</sequence>
<feature type="transmembrane region" description="Helical" evidence="1">
    <location>
        <begin position="159"/>
        <end position="178"/>
    </location>
</feature>
<feature type="transmembrane region" description="Helical" evidence="1">
    <location>
        <begin position="310"/>
        <end position="330"/>
    </location>
</feature>
<dbReference type="InterPro" id="IPR007427">
    <property type="entry name" value="DUF475"/>
</dbReference>
<dbReference type="EMBL" id="UIDG01000457">
    <property type="protein sequence ID" value="SUS07845.1"/>
    <property type="molecule type" value="Genomic_DNA"/>
</dbReference>
<accession>A0A380THE0</accession>
<keyword evidence="1" id="KW-1133">Transmembrane helix</keyword>
<feature type="transmembrane region" description="Helical" evidence="1">
    <location>
        <begin position="184"/>
        <end position="207"/>
    </location>
</feature>
<dbReference type="NCBIfam" id="NF010613">
    <property type="entry name" value="PRK14013.1-3"/>
    <property type="match status" value="1"/>
</dbReference>
<dbReference type="AlphaFoldDB" id="A0A380THE0"/>
<organism evidence="2">
    <name type="scientific">metagenome</name>
    <dbReference type="NCBI Taxonomy" id="256318"/>
    <lineage>
        <taxon>unclassified sequences</taxon>
        <taxon>metagenomes</taxon>
    </lineage>
</organism>
<feature type="transmembrane region" description="Helical" evidence="1">
    <location>
        <begin position="253"/>
        <end position="273"/>
    </location>
</feature>